<sequence>MTDKRNGKGEDKNPTLDNDDDLDALFTVEEAAKLLRMGKTTLNHYRCEGRGPIYRKHGSRVFYTKRSLIRWSRRDRFKSTSQRAGPDK</sequence>
<dbReference type="Pfam" id="PF12728">
    <property type="entry name" value="HTH_17"/>
    <property type="match status" value="1"/>
</dbReference>
<name>A0A2S7K594_9PROT</name>
<dbReference type="InterPro" id="IPR041657">
    <property type="entry name" value="HTH_17"/>
</dbReference>
<protein>
    <submittedName>
        <fullName evidence="3">DNA-binding protein</fullName>
    </submittedName>
</protein>
<dbReference type="SUPFAM" id="SSF46955">
    <property type="entry name" value="Putative DNA-binding domain"/>
    <property type="match status" value="1"/>
</dbReference>
<evidence type="ECO:0000256" key="1">
    <source>
        <dbReference type="SAM" id="MobiDB-lite"/>
    </source>
</evidence>
<dbReference type="EMBL" id="PJCH01000006">
    <property type="protein sequence ID" value="PQA87684.1"/>
    <property type="molecule type" value="Genomic_DNA"/>
</dbReference>
<keyword evidence="4" id="KW-1185">Reference proteome</keyword>
<gene>
    <name evidence="3" type="ORF">CW354_10915</name>
</gene>
<keyword evidence="3" id="KW-0238">DNA-binding</keyword>
<evidence type="ECO:0000313" key="4">
    <source>
        <dbReference type="Proteomes" id="UP000239504"/>
    </source>
</evidence>
<reference evidence="3 4" key="1">
    <citation type="submission" date="2017-12" db="EMBL/GenBank/DDBJ databases">
        <authorList>
            <person name="Hurst M.R.H."/>
        </authorList>
    </citation>
    <scope>NUCLEOTIDE SEQUENCE [LARGE SCALE GENOMIC DNA]</scope>
    <source>
        <strain evidence="3 4">SY-3-19</strain>
    </source>
</reference>
<feature type="region of interest" description="Disordered" evidence="1">
    <location>
        <begin position="1"/>
        <end position="20"/>
    </location>
</feature>
<feature type="domain" description="Helix-turn-helix" evidence="2">
    <location>
        <begin position="25"/>
        <end position="72"/>
    </location>
</feature>
<dbReference type="InterPro" id="IPR009061">
    <property type="entry name" value="DNA-bd_dom_put_sf"/>
</dbReference>
<dbReference type="RefSeq" id="WP_104830221.1">
    <property type="nucleotide sequence ID" value="NZ_PJCH01000006.1"/>
</dbReference>
<dbReference type="GO" id="GO:0003677">
    <property type="term" value="F:DNA binding"/>
    <property type="evidence" value="ECO:0007669"/>
    <property type="project" value="UniProtKB-KW"/>
</dbReference>
<evidence type="ECO:0000313" key="3">
    <source>
        <dbReference type="EMBL" id="PQA87684.1"/>
    </source>
</evidence>
<dbReference type="OrthoDB" id="9806994at2"/>
<evidence type="ECO:0000259" key="2">
    <source>
        <dbReference type="Pfam" id="PF12728"/>
    </source>
</evidence>
<comment type="caution">
    <text evidence="3">The sequence shown here is derived from an EMBL/GenBank/DDBJ whole genome shotgun (WGS) entry which is preliminary data.</text>
</comment>
<dbReference type="AlphaFoldDB" id="A0A2S7K594"/>
<feature type="compositionally biased region" description="Basic and acidic residues" evidence="1">
    <location>
        <begin position="1"/>
        <end position="14"/>
    </location>
</feature>
<dbReference type="Proteomes" id="UP000239504">
    <property type="component" value="Unassembled WGS sequence"/>
</dbReference>
<organism evidence="3 4">
    <name type="scientific">Hyphococcus luteus</name>
    <dbReference type="NCBI Taxonomy" id="2058213"/>
    <lineage>
        <taxon>Bacteria</taxon>
        <taxon>Pseudomonadati</taxon>
        <taxon>Pseudomonadota</taxon>
        <taxon>Alphaproteobacteria</taxon>
        <taxon>Parvularculales</taxon>
        <taxon>Parvularculaceae</taxon>
        <taxon>Hyphococcus</taxon>
    </lineage>
</organism>
<proteinExistence type="predicted"/>
<accession>A0A2S7K594</accession>